<dbReference type="Gene3D" id="4.10.900.10">
    <property type="entry name" value="TCF3-CBD (Catenin binding domain)"/>
    <property type="match status" value="1"/>
</dbReference>
<dbReference type="InterPro" id="IPR001791">
    <property type="entry name" value="Laminin_G"/>
</dbReference>
<feature type="domain" description="Cadherin" evidence="19">
    <location>
        <begin position="105"/>
        <end position="207"/>
    </location>
</feature>
<comment type="caution">
    <text evidence="10">Lacks conserved residue(s) required for the propagation of feature annotation.</text>
</comment>
<keyword evidence="7 15" id="KW-0472">Membrane</keyword>
<dbReference type="Pfam" id="PF01049">
    <property type="entry name" value="CADH_Y-type_LIR"/>
    <property type="match status" value="1"/>
</dbReference>
<dbReference type="Gene3D" id="2.60.120.200">
    <property type="match status" value="1"/>
</dbReference>
<sequence length="1542" mass="173348">MMRKRILLFSFVLILVGYIEGGEIHKHRQHHGHDHPRSRTRRFGRETDAPLVQNYQSYLSQSQVTEPYAPYSFRAEPDESSSRFSSDQNLHKPEFLNCSKDITPSVPENEPVNTTVFRLEARDIDPPEFGGTVTYSIVSGNENNDKFVIDPRTGVIRTNKVFDRDEPEREKEEYLTIRATDNGRPQLDTVCTIKIIITDVNDGVPLFERFEYKESVPRDLSTGQVVMRISATDIDDRENGTVWYKLDSHPDSPGDLDYFQISETTGEVQLKKPIDANTHQFLLRAIASDRGRPPKSATTNLTINVIEPRTRPPSFDRHQDTITLRERKVDKTKPIETLTAQSNADSNLVFFELVNGQTEPTNKGAMFTIEADGNTAQLKLDKDLDYEAVSKYTLTIRVKNKDDLATETTITIFVEDDNDEKPDFTEVTSGVVLEDENIGTSVMRVRAIDRDGTSPNRDVTYSLKEEDRENFEIDPLTGEITTTKKFDREEKDVYQVTVIARDGAPSALRNDNMPNERPVTLKIEIADKNDNSPVFLKSNYEAEISEKADANNRVIEVKANDKDTASEIKYSITHGNIGQAFIITNAKTGGVIYVNKSLDYEEIKEYDLTVQASDSIHETYTHVKIRVINVNDEPPKFEMMKDNTTILEESVPTQCIFQLKAYDPDIGDRTVPQNISYFIQDGMENFNVDDNGCVTVIKPLDRDHGDHIRTIIVGASDEGGKTLTKLSEFQSLKVYLEDINDNAPFLNSSNPVVWNENRPKGPITKLTAHDFDDPTKNGPPFHFSIDRAASPEIRMLFRIDGNTLSADKDNFDREDKKEYLVPITISDSGKEPQTGTSTLTVIIGDENDSRMFPGESKIFVYKYKEKSTFPIGRVYVEDEDDWDLPDKTFEWQNGMAHTFFTLDHQDGYINMKPTVIPDTYHLTFKVTDIKHEQEVEAKVNVTVKEITDEAVDNSGSIRFSGITKEGFIKPEANGKSKKDILQEELAARFGVPKENVDIFTVYSIQGADPYLIDVRYSVHNSPYWKAEKLDGILSGAKETLQKGLQLRVIMIRIDECLTEKLHCESSCTNHLYKSDSSYKILTNTTSFVGVEATVTPICNCTSAVQQNGCLPNNPCLNSGTCKSGGGKDGFECECEAGFDGPRCEKTSITLLGKSYAWYQPLTVCNDSSLELHFKTRDKDGLIFYNGPIFPSPMNVTDFVSLELRDGKPRLLMDYGTGVAKVELLNSPDLHDSHSHQVSIKWNPKGISMRIDECLKNEAACYTANIPPVGTNTQLNVNGPLQIGGLSFKPTFLQSINRWTEVPTSHFFTGCIANVTFNGNFYNLGEPSYAYNMNVTGCDSELYKLELTNLGVDWNFIIVILVSILVLLLLIMAFLFYRKRRSYEEVKGEFNDDVRDNILHYSDEGGGEGDQTGYDLSVLMKASNGPPYINPHMDKIAMDDLNRQGRAPEGGDGPDIQSFLTGNKNKVDNDPDGLPYDDVRNYAYEGDGNSMGSLSSLASGTDDEDLNFDFLPAFGPRFKKLADMYGGQSSDDESYTPPPEAWC</sequence>
<dbReference type="InterPro" id="IPR027397">
    <property type="entry name" value="Catenin-bd_sf"/>
</dbReference>
<dbReference type="Gene3D" id="2.10.25.10">
    <property type="entry name" value="Laminin"/>
    <property type="match status" value="1"/>
</dbReference>
<dbReference type="InterPro" id="IPR013320">
    <property type="entry name" value="ConA-like_dom_sf"/>
</dbReference>
<feature type="chain" id="PRO_5046846774" description="DE-cadherin" evidence="16">
    <location>
        <begin position="22"/>
        <end position="1542"/>
    </location>
</feature>
<keyword evidence="3 16" id="KW-0732">Signal</keyword>
<keyword evidence="5 9" id="KW-0106">Calcium</keyword>
<feature type="disulfide bond" evidence="10">
    <location>
        <begin position="1134"/>
        <end position="1143"/>
    </location>
</feature>
<evidence type="ECO:0000256" key="2">
    <source>
        <dbReference type="ARBA" id="ARBA00022692"/>
    </source>
</evidence>
<dbReference type="PROSITE" id="PS50268">
    <property type="entry name" value="CADHERIN_2"/>
    <property type="match status" value="7"/>
</dbReference>
<dbReference type="CDD" id="cd11304">
    <property type="entry name" value="Cadherin_repeat"/>
    <property type="match status" value="7"/>
</dbReference>
<dbReference type="InterPro" id="IPR020894">
    <property type="entry name" value="Cadherin_CS"/>
</dbReference>
<dbReference type="InterPro" id="IPR002126">
    <property type="entry name" value="Cadherin-like_dom"/>
</dbReference>
<dbReference type="CDD" id="cd00110">
    <property type="entry name" value="LamG"/>
    <property type="match status" value="1"/>
</dbReference>
<keyword evidence="8 10" id="KW-1015">Disulfide bond</keyword>
<keyword evidence="4" id="KW-0677">Repeat</keyword>
<feature type="disulfide bond" evidence="10">
    <location>
        <begin position="1115"/>
        <end position="1132"/>
    </location>
</feature>
<name>A0ABP1QYE3_9HEXA</name>
<dbReference type="PROSITE" id="PS01186">
    <property type="entry name" value="EGF_2"/>
    <property type="match status" value="1"/>
</dbReference>
<dbReference type="SUPFAM" id="SSF49313">
    <property type="entry name" value="Cadherin-like"/>
    <property type="match status" value="8"/>
</dbReference>
<reference evidence="20 21" key="1">
    <citation type="submission" date="2024-08" db="EMBL/GenBank/DDBJ databases">
        <authorList>
            <person name="Cucini C."/>
            <person name="Frati F."/>
        </authorList>
    </citation>
    <scope>NUCLEOTIDE SEQUENCE [LARGE SCALE GENOMIC DNA]</scope>
</reference>
<comment type="caution">
    <text evidence="20">The sequence shown here is derived from an EMBL/GenBank/DDBJ whole genome shotgun (WGS) entry which is preliminary data.</text>
</comment>
<dbReference type="Gene3D" id="2.60.40.60">
    <property type="entry name" value="Cadherins"/>
    <property type="match status" value="7"/>
</dbReference>
<evidence type="ECO:0000256" key="4">
    <source>
        <dbReference type="ARBA" id="ARBA00022737"/>
    </source>
</evidence>
<evidence type="ECO:0000256" key="11">
    <source>
        <dbReference type="PROSITE-ProRule" id="PRU00122"/>
    </source>
</evidence>
<evidence type="ECO:0008006" key="22">
    <source>
        <dbReference type="Google" id="ProtNLM"/>
    </source>
</evidence>
<evidence type="ECO:0000259" key="18">
    <source>
        <dbReference type="PROSITE" id="PS50026"/>
    </source>
</evidence>
<evidence type="ECO:0000256" key="15">
    <source>
        <dbReference type="SAM" id="Phobius"/>
    </source>
</evidence>
<keyword evidence="12" id="KW-0130">Cell adhesion</keyword>
<evidence type="ECO:0000256" key="16">
    <source>
        <dbReference type="SAM" id="SignalP"/>
    </source>
</evidence>
<comment type="subcellular location">
    <subcellularLocation>
        <location evidence="12">Cell membrane</location>
        <topology evidence="12">Single-pass type I membrane protein</topology>
    </subcellularLocation>
    <subcellularLocation>
        <location evidence="1">Membrane</location>
        <topology evidence="1">Single-pass membrane protein</topology>
    </subcellularLocation>
</comment>
<feature type="region of interest" description="Disordered" evidence="14">
    <location>
        <begin position="1522"/>
        <end position="1542"/>
    </location>
</feature>
<keyword evidence="6 15" id="KW-1133">Transmembrane helix</keyword>
<evidence type="ECO:0000256" key="14">
    <source>
        <dbReference type="SAM" id="MobiDB-lite"/>
    </source>
</evidence>
<dbReference type="Pfam" id="PF00028">
    <property type="entry name" value="Cadherin"/>
    <property type="match status" value="5"/>
</dbReference>
<feature type="transmembrane region" description="Helical" evidence="15">
    <location>
        <begin position="1353"/>
        <end position="1376"/>
    </location>
</feature>
<evidence type="ECO:0000256" key="9">
    <source>
        <dbReference type="PROSITE-ProRule" id="PRU00043"/>
    </source>
</evidence>
<evidence type="ECO:0000256" key="7">
    <source>
        <dbReference type="ARBA" id="ARBA00023136"/>
    </source>
</evidence>
<feature type="domain" description="EGF-like" evidence="18">
    <location>
        <begin position="1105"/>
        <end position="1144"/>
    </location>
</feature>
<evidence type="ECO:0000259" key="17">
    <source>
        <dbReference type="PROSITE" id="PS50025"/>
    </source>
</evidence>
<evidence type="ECO:0000256" key="6">
    <source>
        <dbReference type="ARBA" id="ARBA00022989"/>
    </source>
</evidence>
<feature type="domain" description="Cadherin" evidence="19">
    <location>
        <begin position="424"/>
        <end position="535"/>
    </location>
</feature>
<proteinExistence type="predicted"/>
<evidence type="ECO:0000256" key="8">
    <source>
        <dbReference type="ARBA" id="ARBA00023157"/>
    </source>
</evidence>
<organism evidence="20 21">
    <name type="scientific">Orchesella dallaii</name>
    <dbReference type="NCBI Taxonomy" id="48710"/>
    <lineage>
        <taxon>Eukaryota</taxon>
        <taxon>Metazoa</taxon>
        <taxon>Ecdysozoa</taxon>
        <taxon>Arthropoda</taxon>
        <taxon>Hexapoda</taxon>
        <taxon>Collembola</taxon>
        <taxon>Entomobryomorpha</taxon>
        <taxon>Entomobryoidea</taxon>
        <taxon>Orchesellidae</taxon>
        <taxon>Orchesellinae</taxon>
        <taxon>Orchesella</taxon>
    </lineage>
</organism>
<dbReference type="PROSITE" id="PS00232">
    <property type="entry name" value="CADHERIN_1"/>
    <property type="match status" value="2"/>
</dbReference>
<accession>A0ABP1QYE3</accession>
<evidence type="ECO:0000313" key="21">
    <source>
        <dbReference type="Proteomes" id="UP001642540"/>
    </source>
</evidence>
<dbReference type="EMBL" id="CAXLJM020000051">
    <property type="protein sequence ID" value="CAL8115153.1"/>
    <property type="molecule type" value="Genomic_DNA"/>
</dbReference>
<evidence type="ECO:0000313" key="20">
    <source>
        <dbReference type="EMBL" id="CAL8115153.1"/>
    </source>
</evidence>
<dbReference type="PANTHER" id="PTHR24027:SF422">
    <property type="entry name" value="CADHERIN DOMAIN-CONTAINING PROTEIN"/>
    <property type="match status" value="1"/>
</dbReference>
<dbReference type="Proteomes" id="UP001642540">
    <property type="component" value="Unassembled WGS sequence"/>
</dbReference>
<evidence type="ECO:0000256" key="5">
    <source>
        <dbReference type="ARBA" id="ARBA00022837"/>
    </source>
</evidence>
<dbReference type="SMART" id="SM00181">
    <property type="entry name" value="EGF"/>
    <property type="match status" value="1"/>
</dbReference>
<feature type="domain" description="Cadherin" evidence="19">
    <location>
        <begin position="756"/>
        <end position="859"/>
    </location>
</feature>
<feature type="domain" description="Cadherin" evidence="19">
    <location>
        <begin position="638"/>
        <end position="746"/>
    </location>
</feature>
<comment type="function">
    <text evidence="13">Cadherins are calcium-dependent cell adhesion proteins.</text>
</comment>
<dbReference type="InterPro" id="IPR039808">
    <property type="entry name" value="Cadherin"/>
</dbReference>
<dbReference type="SMART" id="SM00282">
    <property type="entry name" value="LamG"/>
    <property type="match status" value="1"/>
</dbReference>
<gene>
    <name evidence="20" type="ORF">ODALV1_LOCUS16741</name>
</gene>
<evidence type="ECO:0000256" key="1">
    <source>
        <dbReference type="ARBA" id="ARBA00004167"/>
    </source>
</evidence>
<dbReference type="Pfam" id="PF02210">
    <property type="entry name" value="Laminin_G_2"/>
    <property type="match status" value="1"/>
</dbReference>
<dbReference type="InterPro" id="IPR000233">
    <property type="entry name" value="Cadherin_Y-type_LIR"/>
</dbReference>
<evidence type="ECO:0000256" key="3">
    <source>
        <dbReference type="ARBA" id="ARBA00022729"/>
    </source>
</evidence>
<dbReference type="PROSITE" id="PS50026">
    <property type="entry name" value="EGF_3"/>
    <property type="match status" value="1"/>
</dbReference>
<dbReference type="CDD" id="cd00054">
    <property type="entry name" value="EGF_CA"/>
    <property type="match status" value="1"/>
</dbReference>
<keyword evidence="21" id="KW-1185">Reference proteome</keyword>
<dbReference type="SMART" id="SM00112">
    <property type="entry name" value="CA"/>
    <property type="match status" value="7"/>
</dbReference>
<evidence type="ECO:0000256" key="12">
    <source>
        <dbReference type="RuleBase" id="RU003318"/>
    </source>
</evidence>
<dbReference type="PRINTS" id="PR00205">
    <property type="entry name" value="CADHERIN"/>
</dbReference>
<protein>
    <recommendedName>
        <fullName evidence="22">DE-cadherin</fullName>
    </recommendedName>
</protein>
<dbReference type="Pfam" id="PF00008">
    <property type="entry name" value="EGF"/>
    <property type="match status" value="1"/>
</dbReference>
<feature type="disulfide bond" evidence="11">
    <location>
        <begin position="1310"/>
        <end position="1337"/>
    </location>
</feature>
<evidence type="ECO:0000259" key="19">
    <source>
        <dbReference type="PROSITE" id="PS50268"/>
    </source>
</evidence>
<keyword evidence="10" id="KW-0245">EGF-like domain</keyword>
<dbReference type="PROSITE" id="PS50025">
    <property type="entry name" value="LAM_G_DOMAIN"/>
    <property type="match status" value="1"/>
</dbReference>
<dbReference type="InterPro" id="IPR015919">
    <property type="entry name" value="Cadherin-like_sf"/>
</dbReference>
<dbReference type="SUPFAM" id="SSF49899">
    <property type="entry name" value="Concanavalin A-like lectins/glucanases"/>
    <property type="match status" value="1"/>
</dbReference>
<feature type="signal peptide" evidence="16">
    <location>
        <begin position="1"/>
        <end position="21"/>
    </location>
</feature>
<feature type="domain" description="Cadherin" evidence="19">
    <location>
        <begin position="342"/>
        <end position="424"/>
    </location>
</feature>
<dbReference type="PROSITE" id="PS00022">
    <property type="entry name" value="EGF_1"/>
    <property type="match status" value="1"/>
</dbReference>
<evidence type="ECO:0000256" key="10">
    <source>
        <dbReference type="PROSITE-ProRule" id="PRU00076"/>
    </source>
</evidence>
<dbReference type="PANTHER" id="PTHR24027">
    <property type="entry name" value="CADHERIN-23"/>
    <property type="match status" value="1"/>
</dbReference>
<dbReference type="InterPro" id="IPR000742">
    <property type="entry name" value="EGF"/>
</dbReference>
<dbReference type="Pfam" id="PF24811">
    <property type="entry name" value="Ig_Shg"/>
    <property type="match status" value="1"/>
</dbReference>
<evidence type="ECO:0000256" key="13">
    <source>
        <dbReference type="RuleBase" id="RU004357"/>
    </source>
</evidence>
<feature type="domain" description="Cadherin" evidence="19">
    <location>
        <begin position="208"/>
        <end position="315"/>
    </location>
</feature>
<dbReference type="InterPro" id="IPR056370">
    <property type="entry name" value="Shg-like_Ig-like"/>
</dbReference>
<keyword evidence="2 12" id="KW-0812">Transmembrane</keyword>
<feature type="domain" description="Cadherin" evidence="19">
    <location>
        <begin position="536"/>
        <end position="637"/>
    </location>
</feature>
<feature type="domain" description="Laminin G" evidence="17">
    <location>
        <begin position="1145"/>
        <end position="1337"/>
    </location>
</feature>